<keyword evidence="3" id="KW-1185">Reference proteome</keyword>
<comment type="caution">
    <text evidence="2">The sequence shown here is derived from an EMBL/GenBank/DDBJ whole genome shotgun (WGS) entry which is preliminary data.</text>
</comment>
<evidence type="ECO:0000313" key="2">
    <source>
        <dbReference type="EMBL" id="KAB1116859.1"/>
    </source>
</evidence>
<dbReference type="Proteomes" id="UP000471364">
    <property type="component" value="Unassembled WGS sequence"/>
</dbReference>
<organism evidence="2 3">
    <name type="scientific">Micromonospora aurantiaca</name>
    <name type="common">nom. illeg.</name>
    <dbReference type="NCBI Taxonomy" id="47850"/>
    <lineage>
        <taxon>Bacteria</taxon>
        <taxon>Bacillati</taxon>
        <taxon>Actinomycetota</taxon>
        <taxon>Actinomycetes</taxon>
        <taxon>Micromonosporales</taxon>
        <taxon>Micromonosporaceae</taxon>
        <taxon>Micromonospora</taxon>
    </lineage>
</organism>
<evidence type="ECO:0000256" key="1">
    <source>
        <dbReference type="SAM" id="MobiDB-lite"/>
    </source>
</evidence>
<gene>
    <name evidence="2" type="ORF">F6X54_10280</name>
</gene>
<name>A0ABQ6UIY2_9ACTN</name>
<proteinExistence type="predicted"/>
<reference evidence="2 3" key="1">
    <citation type="submission" date="2019-09" db="EMBL/GenBank/DDBJ databases">
        <title>High taxonomic diversity of Micromonospora strains isolated from Medicago sativa nodules in different geographical locations.</title>
        <authorList>
            <person name="Martinez-Hidalgo P."/>
            <person name="Flores-Felix J.D."/>
            <person name="Velazquez E."/>
            <person name="Brau L."/>
            <person name="Trujillo M.E."/>
            <person name="Martinez-Molina E."/>
        </authorList>
    </citation>
    <scope>NUCLEOTIDE SEQUENCE [LARGE SCALE GENOMIC DNA]</scope>
    <source>
        <strain evidence="2 3">ALFB5</strain>
    </source>
</reference>
<protein>
    <submittedName>
        <fullName evidence="2">Uncharacterized protein</fullName>
    </submittedName>
</protein>
<dbReference type="EMBL" id="WAAR01000034">
    <property type="protein sequence ID" value="KAB1116859.1"/>
    <property type="molecule type" value="Genomic_DNA"/>
</dbReference>
<sequence length="86" mass="9771">MTSDEFAWGYAVRREWANGSHDLFGFTPDAETAQRRLDRDRGYWRRGPVRPTAVYLVATNAADVDRHPVDGCQRSSCPNSADRGQR</sequence>
<dbReference type="RefSeq" id="WP_151012417.1">
    <property type="nucleotide sequence ID" value="NZ_JBNJLV010000001.1"/>
</dbReference>
<feature type="region of interest" description="Disordered" evidence="1">
    <location>
        <begin position="66"/>
        <end position="86"/>
    </location>
</feature>
<evidence type="ECO:0000313" key="3">
    <source>
        <dbReference type="Proteomes" id="UP000471364"/>
    </source>
</evidence>
<accession>A0ABQ6UIY2</accession>